<gene>
    <name evidence="1" type="ORF">Esi_0047_0087</name>
</gene>
<protein>
    <recommendedName>
        <fullName evidence="3">NAD(P)-binding domain-containing protein</fullName>
    </recommendedName>
</protein>
<dbReference type="OrthoDB" id="196536at2759"/>
<proteinExistence type="predicted"/>
<dbReference type="EMBL" id="FN648674">
    <property type="protein sequence ID" value="CBJ48781.1"/>
    <property type="molecule type" value="Genomic_DNA"/>
</dbReference>
<dbReference type="Proteomes" id="UP000002630">
    <property type="component" value="Linkage Group LG19"/>
</dbReference>
<dbReference type="Gene3D" id="3.40.50.720">
    <property type="entry name" value="NAD(P)-binding Rossmann-like Domain"/>
    <property type="match status" value="1"/>
</dbReference>
<reference evidence="1 2" key="1">
    <citation type="journal article" date="2010" name="Nature">
        <title>The Ectocarpus genome and the independent evolution of multicellularity in brown algae.</title>
        <authorList>
            <person name="Cock J.M."/>
            <person name="Sterck L."/>
            <person name="Rouze P."/>
            <person name="Scornet D."/>
            <person name="Allen A.E."/>
            <person name="Amoutzias G."/>
            <person name="Anthouard V."/>
            <person name="Artiguenave F."/>
            <person name="Aury J.M."/>
            <person name="Badger J.H."/>
            <person name="Beszteri B."/>
            <person name="Billiau K."/>
            <person name="Bonnet E."/>
            <person name="Bothwell J.H."/>
            <person name="Bowler C."/>
            <person name="Boyen C."/>
            <person name="Brownlee C."/>
            <person name="Carrano C.J."/>
            <person name="Charrier B."/>
            <person name="Cho G.Y."/>
            <person name="Coelho S.M."/>
            <person name="Collen J."/>
            <person name="Corre E."/>
            <person name="Da Silva C."/>
            <person name="Delage L."/>
            <person name="Delaroque N."/>
            <person name="Dittami S.M."/>
            <person name="Doulbeau S."/>
            <person name="Elias M."/>
            <person name="Farnham G."/>
            <person name="Gachon C.M."/>
            <person name="Gschloessl B."/>
            <person name="Heesch S."/>
            <person name="Jabbari K."/>
            <person name="Jubin C."/>
            <person name="Kawai H."/>
            <person name="Kimura K."/>
            <person name="Kloareg B."/>
            <person name="Kupper F.C."/>
            <person name="Lang D."/>
            <person name="Le Bail A."/>
            <person name="Leblanc C."/>
            <person name="Lerouge P."/>
            <person name="Lohr M."/>
            <person name="Lopez P.J."/>
            <person name="Martens C."/>
            <person name="Maumus F."/>
            <person name="Michel G."/>
            <person name="Miranda-Saavedra D."/>
            <person name="Morales J."/>
            <person name="Moreau H."/>
            <person name="Motomura T."/>
            <person name="Nagasato C."/>
            <person name="Napoli C.A."/>
            <person name="Nelson D.R."/>
            <person name="Nyvall-Collen P."/>
            <person name="Peters A.F."/>
            <person name="Pommier C."/>
            <person name="Potin P."/>
            <person name="Poulain J."/>
            <person name="Quesneville H."/>
            <person name="Read B."/>
            <person name="Rensing S.A."/>
            <person name="Ritter A."/>
            <person name="Rousvoal S."/>
            <person name="Samanta M."/>
            <person name="Samson G."/>
            <person name="Schroeder D.C."/>
            <person name="Segurens B."/>
            <person name="Strittmatter M."/>
            <person name="Tonon T."/>
            <person name="Tregear J.W."/>
            <person name="Valentin K."/>
            <person name="von Dassow P."/>
            <person name="Yamagishi T."/>
            <person name="Van de Peer Y."/>
            <person name="Wincker P."/>
        </authorList>
    </citation>
    <scope>NUCLEOTIDE SEQUENCE [LARGE SCALE GENOMIC DNA]</scope>
    <source>
        <strain evidence="2">Ec32 / CCAP1310/4</strain>
    </source>
</reference>
<organism evidence="1 2">
    <name type="scientific">Ectocarpus siliculosus</name>
    <name type="common">Brown alga</name>
    <name type="synonym">Conferva siliculosa</name>
    <dbReference type="NCBI Taxonomy" id="2880"/>
    <lineage>
        <taxon>Eukaryota</taxon>
        <taxon>Sar</taxon>
        <taxon>Stramenopiles</taxon>
        <taxon>Ochrophyta</taxon>
        <taxon>PX clade</taxon>
        <taxon>Phaeophyceae</taxon>
        <taxon>Ectocarpales</taxon>
        <taxon>Ectocarpaceae</taxon>
        <taxon>Ectocarpus</taxon>
    </lineage>
</organism>
<evidence type="ECO:0008006" key="3">
    <source>
        <dbReference type="Google" id="ProtNLM"/>
    </source>
</evidence>
<name>D7G2A4_ECTSI</name>
<dbReference type="STRING" id="2880.D7G2A4"/>
<keyword evidence="2" id="KW-1185">Reference proteome</keyword>
<accession>D7G2A4</accession>
<dbReference type="SUPFAM" id="SSF51735">
    <property type="entry name" value="NAD(P)-binding Rossmann-fold domains"/>
    <property type="match status" value="1"/>
</dbReference>
<dbReference type="PANTHER" id="PTHR14097:SF7">
    <property type="entry name" value="OXIDOREDUCTASE HTATIP2"/>
    <property type="match status" value="1"/>
</dbReference>
<dbReference type="PANTHER" id="PTHR14097">
    <property type="entry name" value="OXIDOREDUCTASE HTATIP2"/>
    <property type="match status" value="1"/>
</dbReference>
<evidence type="ECO:0000313" key="1">
    <source>
        <dbReference type="EMBL" id="CBJ48781.1"/>
    </source>
</evidence>
<dbReference type="eggNOG" id="ENOG502ST0K">
    <property type="taxonomic scope" value="Eukaryota"/>
</dbReference>
<dbReference type="InParanoid" id="D7G2A4"/>
<dbReference type="InterPro" id="IPR036291">
    <property type="entry name" value="NAD(P)-bd_dom_sf"/>
</dbReference>
<dbReference type="AlphaFoldDB" id="D7G2A4"/>
<dbReference type="EMBL" id="FN649744">
    <property type="protein sequence ID" value="CBJ48781.1"/>
    <property type="molecule type" value="Genomic_DNA"/>
</dbReference>
<sequence>MCTGIVLLNRRKLDKYEGEPRVTQHIVEMDSNIATAAVPLLRDAGVAACFVTMGVGKPSKVKSEQATREEFEKVDLEIPTAFAQASKSAGCVRHISLLGSVGADATAKPSRITGTAAGGGLYLGVKGKVENNFEAVGLESAAFFRPCTLIGNANTPSAAASIHKMVSWALPLKFKEIHIEDVGKAMVRAAVDSLENKGPAVARYEGASLFGLLEDKPAAAAPGSS</sequence>
<evidence type="ECO:0000313" key="2">
    <source>
        <dbReference type="Proteomes" id="UP000002630"/>
    </source>
</evidence>
<dbReference type="OMA" id="TQHIVEM"/>